<name>A0AAD5S3Y4_9FUNG</name>
<dbReference type="Proteomes" id="UP001212841">
    <property type="component" value="Unassembled WGS sequence"/>
</dbReference>
<sequence>MHQPIPWLCDGEFKRIRQSIRAFEDMQQVATPPSILNVAAPVFVPATGQAIELPVGGGSCPVAMRCLKKFVHVNCSRRRQLARTALASKQTPPTTKVSTPPPLSVDRTTHRTRKTRRDHFRSIPKARRELAFTRARVQEIKAKFLVTSCAAAEEKEEKSDDRNAREAAAKEDERIPAATTGYGGGEGEV</sequence>
<keyword evidence="3" id="KW-1185">Reference proteome</keyword>
<proteinExistence type="predicted"/>
<evidence type="ECO:0000313" key="2">
    <source>
        <dbReference type="EMBL" id="KAJ3037159.1"/>
    </source>
</evidence>
<feature type="region of interest" description="Disordered" evidence="1">
    <location>
        <begin position="151"/>
        <end position="189"/>
    </location>
</feature>
<feature type="compositionally biased region" description="Basic and acidic residues" evidence="1">
    <location>
        <begin position="152"/>
        <end position="175"/>
    </location>
</feature>
<dbReference type="EMBL" id="JADGJD010001860">
    <property type="protein sequence ID" value="KAJ3037159.1"/>
    <property type="molecule type" value="Genomic_DNA"/>
</dbReference>
<organism evidence="2 3">
    <name type="scientific">Rhizophlyctis rosea</name>
    <dbReference type="NCBI Taxonomy" id="64517"/>
    <lineage>
        <taxon>Eukaryota</taxon>
        <taxon>Fungi</taxon>
        <taxon>Fungi incertae sedis</taxon>
        <taxon>Chytridiomycota</taxon>
        <taxon>Chytridiomycota incertae sedis</taxon>
        <taxon>Chytridiomycetes</taxon>
        <taxon>Rhizophlyctidales</taxon>
        <taxon>Rhizophlyctidaceae</taxon>
        <taxon>Rhizophlyctis</taxon>
    </lineage>
</organism>
<protein>
    <submittedName>
        <fullName evidence="2">Uncharacterized protein</fullName>
    </submittedName>
</protein>
<gene>
    <name evidence="2" type="ORF">HK097_003596</name>
</gene>
<accession>A0AAD5S3Y4</accession>
<comment type="caution">
    <text evidence="2">The sequence shown here is derived from an EMBL/GenBank/DDBJ whole genome shotgun (WGS) entry which is preliminary data.</text>
</comment>
<feature type="region of interest" description="Disordered" evidence="1">
    <location>
        <begin position="84"/>
        <end position="118"/>
    </location>
</feature>
<dbReference type="AlphaFoldDB" id="A0AAD5S3Y4"/>
<reference evidence="2" key="1">
    <citation type="submission" date="2020-05" db="EMBL/GenBank/DDBJ databases">
        <title>Phylogenomic resolution of chytrid fungi.</title>
        <authorList>
            <person name="Stajich J.E."/>
            <person name="Amses K."/>
            <person name="Simmons R."/>
            <person name="Seto K."/>
            <person name="Myers J."/>
            <person name="Bonds A."/>
            <person name="Quandt C.A."/>
            <person name="Barry K."/>
            <person name="Liu P."/>
            <person name="Grigoriev I."/>
            <person name="Longcore J.E."/>
            <person name="James T.Y."/>
        </authorList>
    </citation>
    <scope>NUCLEOTIDE SEQUENCE</scope>
    <source>
        <strain evidence="2">JEL0318</strain>
    </source>
</reference>
<evidence type="ECO:0000313" key="3">
    <source>
        <dbReference type="Proteomes" id="UP001212841"/>
    </source>
</evidence>
<evidence type="ECO:0000256" key="1">
    <source>
        <dbReference type="SAM" id="MobiDB-lite"/>
    </source>
</evidence>